<evidence type="ECO:0000259" key="1">
    <source>
        <dbReference type="Pfam" id="PF22292"/>
    </source>
</evidence>
<dbReference type="OrthoDB" id="770452at2"/>
<dbReference type="EMBL" id="SJSL01000004">
    <property type="protein sequence ID" value="TCD00055.1"/>
    <property type="molecule type" value="Genomic_DNA"/>
</dbReference>
<gene>
    <name evidence="2" type="ORF">EZ437_15155</name>
</gene>
<dbReference type="Proteomes" id="UP000293347">
    <property type="component" value="Unassembled WGS sequence"/>
</dbReference>
<keyword evidence="3" id="KW-1185">Reference proteome</keyword>
<feature type="domain" description="DUF6965" evidence="1">
    <location>
        <begin position="1"/>
        <end position="66"/>
    </location>
</feature>
<accession>A0A4R0NLY3</accession>
<organism evidence="2 3">
    <name type="scientific">Pedobacter psychroterrae</name>
    <dbReference type="NCBI Taxonomy" id="2530453"/>
    <lineage>
        <taxon>Bacteria</taxon>
        <taxon>Pseudomonadati</taxon>
        <taxon>Bacteroidota</taxon>
        <taxon>Sphingobacteriia</taxon>
        <taxon>Sphingobacteriales</taxon>
        <taxon>Sphingobacteriaceae</taxon>
        <taxon>Pedobacter</taxon>
    </lineage>
</organism>
<dbReference type="AlphaFoldDB" id="A0A4R0NLY3"/>
<dbReference type="RefSeq" id="WP_131596910.1">
    <property type="nucleotide sequence ID" value="NZ_SJSL01000004.1"/>
</dbReference>
<name>A0A4R0NLY3_9SPHI</name>
<dbReference type="InterPro" id="IPR054238">
    <property type="entry name" value="DUF6965"/>
</dbReference>
<proteinExistence type="predicted"/>
<protein>
    <recommendedName>
        <fullName evidence="1">DUF6965 domain-containing protein</fullName>
    </recommendedName>
</protein>
<reference evidence="2 3" key="1">
    <citation type="submission" date="2019-02" db="EMBL/GenBank/DDBJ databases">
        <title>Pedobacter sp. RP-1-14 sp. nov., isolated from Arctic soil.</title>
        <authorList>
            <person name="Dahal R.H."/>
        </authorList>
    </citation>
    <scope>NUCLEOTIDE SEQUENCE [LARGE SCALE GENOMIC DNA]</scope>
    <source>
        <strain evidence="2 3">RP-1-14</strain>
    </source>
</reference>
<evidence type="ECO:0000313" key="2">
    <source>
        <dbReference type="EMBL" id="TCD00055.1"/>
    </source>
</evidence>
<comment type="caution">
    <text evidence="2">The sequence shown here is derived from an EMBL/GenBank/DDBJ whole genome shotgun (WGS) entry which is preliminary data.</text>
</comment>
<sequence>MTVEELEAAFIGIDLPEEAELYPGVIVRDVPKFIASHIATIKNASNARMSDAFVDRLVRLLDIIEQRDKAE</sequence>
<dbReference type="Pfam" id="PF22292">
    <property type="entry name" value="DUF6965"/>
    <property type="match status" value="1"/>
</dbReference>
<evidence type="ECO:0000313" key="3">
    <source>
        <dbReference type="Proteomes" id="UP000293347"/>
    </source>
</evidence>